<dbReference type="Gene3D" id="1.10.287.70">
    <property type="match status" value="2"/>
</dbReference>
<dbReference type="Pfam" id="PF00520">
    <property type="entry name" value="Ion_trans"/>
    <property type="match status" value="2"/>
</dbReference>
<evidence type="ECO:0000259" key="6">
    <source>
        <dbReference type="Pfam" id="PF00520"/>
    </source>
</evidence>
<dbReference type="GO" id="GO:0015280">
    <property type="term" value="F:ligand-gated sodium channel activity"/>
    <property type="evidence" value="ECO:0007669"/>
    <property type="project" value="TreeGrafter"/>
</dbReference>
<dbReference type="GO" id="GO:0097682">
    <property type="term" value="F:intracellularly phosphatidylinositol-3,5-bisphosphate-gated monatomic cation channel activity"/>
    <property type="evidence" value="ECO:0007669"/>
    <property type="project" value="TreeGrafter"/>
</dbReference>
<feature type="transmembrane region" description="Helical" evidence="5">
    <location>
        <begin position="300"/>
        <end position="320"/>
    </location>
</feature>
<feature type="transmembrane region" description="Helical" evidence="5">
    <location>
        <begin position="369"/>
        <end position="387"/>
    </location>
</feature>
<evidence type="ECO:0000256" key="4">
    <source>
        <dbReference type="ARBA" id="ARBA00023136"/>
    </source>
</evidence>
<dbReference type="GO" id="GO:0022832">
    <property type="term" value="F:voltage-gated channel activity"/>
    <property type="evidence" value="ECO:0007669"/>
    <property type="project" value="InterPro"/>
</dbReference>
<dbReference type="Gene3D" id="1.20.120.350">
    <property type="entry name" value="Voltage-gated potassium channels. Chain C"/>
    <property type="match status" value="1"/>
</dbReference>
<dbReference type="InterPro" id="IPR028798">
    <property type="entry name" value="TPC2"/>
</dbReference>
<keyword evidence="8" id="KW-1185">Reference proteome</keyword>
<sequence>MGVTYFVQHKWDMLSMIIITFSFCDWCVSFAKGCKEFIRFRRILRPYFLLQNSSLMKKIVRCLRRTMPEVMSVLMLMFFHLYIFTLLGMLIFPEFVIKSSQNSTIPHTNDKDKEGSTYFKSLLDSFISLLVLLTTANNPDVTIPAYSRNRLAAIFFILYLVIGLYFFMNVLLAVIYNQFRGYFLSSLQSSLIRRRLGVRAAFEVLQSKIPRAQRRSSVLDVGMGSGLISSIITRCKLPTYITTALLEELNQSENEIFSASEFQTLFRTMDTDIVHKEKVAVRWFVNPRLRKMQKIILHNYFTYFGMVVVMINLLVISVELGLKKDTSLYEKHSMLRVFNFVFVVYYLIEQLMKLWANGWARYISEAGNVFDAIVSLALMTGEIVLSAVNESPFDQRDGASLVNGEPIIWNIIRMINILIMVRMFKILPYIQSMNLVASVLLDLLKNMKAFLGISVVCFYAFAIFGMELFHGTIIYDKSMANQTFECGSYEQLQYWSNNFDDFYASIVVLWDVMVVNNWMVFLYVFQRKTTPWSYLFFIAWWLLSVVIVLNLFTALIMENFIMKWSCKDKLTGVTYDSLTVPVHLNTVHSMFKDLLQEPEESELLKSLKGHHYLKVYVREEDEGSLNSTEGVSVVTA</sequence>
<name>A0A433SZX0_ELYCH</name>
<organism evidence="7 8">
    <name type="scientific">Elysia chlorotica</name>
    <name type="common">Eastern emerald elysia</name>
    <name type="synonym">Sea slug</name>
    <dbReference type="NCBI Taxonomy" id="188477"/>
    <lineage>
        <taxon>Eukaryota</taxon>
        <taxon>Metazoa</taxon>
        <taxon>Spiralia</taxon>
        <taxon>Lophotrochozoa</taxon>
        <taxon>Mollusca</taxon>
        <taxon>Gastropoda</taxon>
        <taxon>Heterobranchia</taxon>
        <taxon>Euthyneura</taxon>
        <taxon>Panpulmonata</taxon>
        <taxon>Sacoglossa</taxon>
        <taxon>Placobranchoidea</taxon>
        <taxon>Plakobranchidae</taxon>
        <taxon>Elysia</taxon>
    </lineage>
</organism>
<dbReference type="GO" id="GO:0075509">
    <property type="term" value="P:endocytosis involved in viral entry into host cell"/>
    <property type="evidence" value="ECO:0007669"/>
    <property type="project" value="TreeGrafter"/>
</dbReference>
<feature type="transmembrane region" description="Helical" evidence="5">
    <location>
        <begin position="332"/>
        <end position="348"/>
    </location>
</feature>
<dbReference type="InterPro" id="IPR005821">
    <property type="entry name" value="Ion_trans_dom"/>
</dbReference>
<dbReference type="InterPro" id="IPR027359">
    <property type="entry name" value="Volt_channel_dom_sf"/>
</dbReference>
<feature type="transmembrane region" description="Helical" evidence="5">
    <location>
        <begin position="502"/>
        <end position="525"/>
    </location>
</feature>
<dbReference type="STRING" id="188477.A0A433SZX0"/>
<proteinExistence type="predicted"/>
<feature type="transmembrane region" description="Helical" evidence="5">
    <location>
        <begin position="532"/>
        <end position="557"/>
    </location>
</feature>
<keyword evidence="4 5" id="KW-0472">Membrane</keyword>
<dbReference type="GO" id="GO:0019722">
    <property type="term" value="P:calcium-mediated signaling"/>
    <property type="evidence" value="ECO:0007669"/>
    <property type="project" value="TreeGrafter"/>
</dbReference>
<dbReference type="EMBL" id="RQTK01000797">
    <property type="protein sequence ID" value="RUS74810.1"/>
    <property type="molecule type" value="Genomic_DNA"/>
</dbReference>
<feature type="domain" description="Ion transport" evidence="6">
    <location>
        <begin position="298"/>
        <end position="560"/>
    </location>
</feature>
<evidence type="ECO:0000313" key="7">
    <source>
        <dbReference type="EMBL" id="RUS74810.1"/>
    </source>
</evidence>
<evidence type="ECO:0000256" key="5">
    <source>
        <dbReference type="SAM" id="Phobius"/>
    </source>
</evidence>
<evidence type="ECO:0000313" key="8">
    <source>
        <dbReference type="Proteomes" id="UP000271974"/>
    </source>
</evidence>
<comment type="subcellular location">
    <subcellularLocation>
        <location evidence="1">Membrane</location>
        <topology evidence="1">Multi-pass membrane protein</topology>
    </subcellularLocation>
</comment>
<dbReference type="PANTHER" id="PTHR46768:SF1">
    <property type="entry name" value="TWO PORE CHANNEL PROTEIN 2"/>
    <property type="match status" value="1"/>
</dbReference>
<evidence type="ECO:0000256" key="1">
    <source>
        <dbReference type="ARBA" id="ARBA00004141"/>
    </source>
</evidence>
<reference evidence="7 8" key="1">
    <citation type="submission" date="2019-01" db="EMBL/GenBank/DDBJ databases">
        <title>A draft genome assembly of the solar-powered sea slug Elysia chlorotica.</title>
        <authorList>
            <person name="Cai H."/>
            <person name="Li Q."/>
            <person name="Fang X."/>
            <person name="Li J."/>
            <person name="Curtis N.E."/>
            <person name="Altenburger A."/>
            <person name="Shibata T."/>
            <person name="Feng M."/>
            <person name="Maeda T."/>
            <person name="Schwartz J.A."/>
            <person name="Shigenobu S."/>
            <person name="Lundholm N."/>
            <person name="Nishiyama T."/>
            <person name="Yang H."/>
            <person name="Hasebe M."/>
            <person name="Li S."/>
            <person name="Pierce S.K."/>
            <person name="Wang J."/>
        </authorList>
    </citation>
    <scope>NUCLEOTIDE SEQUENCE [LARGE SCALE GENOMIC DNA]</scope>
    <source>
        <strain evidence="7">EC2010</strain>
        <tissue evidence="7">Whole organism of an adult</tissue>
    </source>
</reference>
<evidence type="ECO:0000256" key="2">
    <source>
        <dbReference type="ARBA" id="ARBA00022692"/>
    </source>
</evidence>
<feature type="transmembrane region" description="Helical" evidence="5">
    <location>
        <begin position="407"/>
        <end position="428"/>
    </location>
</feature>
<dbReference type="Proteomes" id="UP000271974">
    <property type="component" value="Unassembled WGS sequence"/>
</dbReference>
<feature type="transmembrane region" description="Helical" evidence="5">
    <location>
        <begin position="73"/>
        <end position="92"/>
    </location>
</feature>
<feature type="transmembrane region" description="Helical" evidence="5">
    <location>
        <begin position="151"/>
        <end position="176"/>
    </location>
</feature>
<dbReference type="PANTHER" id="PTHR46768">
    <property type="entry name" value="TWO PORE CALCIUM CHANNEL PROTEIN 2"/>
    <property type="match status" value="1"/>
</dbReference>
<gene>
    <name evidence="7" type="ORF">EGW08_017439</name>
</gene>
<dbReference type="AlphaFoldDB" id="A0A433SZX0"/>
<dbReference type="OrthoDB" id="416585at2759"/>
<keyword evidence="2 5" id="KW-0812">Transmembrane</keyword>
<feature type="transmembrane region" description="Helical" evidence="5">
    <location>
        <begin position="449"/>
        <end position="469"/>
    </location>
</feature>
<feature type="transmembrane region" description="Helical" evidence="5">
    <location>
        <begin position="13"/>
        <end position="31"/>
    </location>
</feature>
<dbReference type="GO" id="GO:0005765">
    <property type="term" value="C:lysosomal membrane"/>
    <property type="evidence" value="ECO:0007669"/>
    <property type="project" value="InterPro"/>
</dbReference>
<protein>
    <recommendedName>
        <fullName evidence="6">Ion transport domain-containing protein</fullName>
    </recommendedName>
</protein>
<accession>A0A433SZX0</accession>
<keyword evidence="3 5" id="KW-1133">Transmembrane helix</keyword>
<dbReference type="SUPFAM" id="SSF81324">
    <property type="entry name" value="Voltage-gated potassium channels"/>
    <property type="match status" value="2"/>
</dbReference>
<feature type="domain" description="Ion transport" evidence="6">
    <location>
        <begin position="2"/>
        <end position="179"/>
    </location>
</feature>
<evidence type="ECO:0000256" key="3">
    <source>
        <dbReference type="ARBA" id="ARBA00022989"/>
    </source>
</evidence>
<comment type="caution">
    <text evidence="7">The sequence shown here is derived from an EMBL/GenBank/DDBJ whole genome shotgun (WGS) entry which is preliminary data.</text>
</comment>